<gene>
    <name evidence="1" type="ORF">GCM10019016_070550</name>
</gene>
<evidence type="ECO:0000313" key="1">
    <source>
        <dbReference type="EMBL" id="GAA3499950.1"/>
    </source>
</evidence>
<name>A0ABP6TYM1_9ACTN</name>
<keyword evidence="2" id="KW-1185">Reference proteome</keyword>
<dbReference type="Gene3D" id="3.30.540.10">
    <property type="entry name" value="Fructose-1,6-Bisphosphatase, subunit A, domain 1"/>
    <property type="match status" value="1"/>
</dbReference>
<sequence>MESLALAVVDRISERMRSVLQDAQQIEALSAVVADKGGGHLAHQVDLSAEGILFALLDDVGYEGVVFSEERGLVELGNQARLLVCDPYCNTSLTFRGFRESAVAAYEYGPDGEFVSGAIADLQVRRILFARAGEPACVVHPPRLEVRTRASVSDVRGVEDALLTISLLKRKRRAVPPLRLFADAAMVTTVDGAITAARLGFGEIDGFVDGAVGQPSYEALAYQLVERAGGTVTDHLGKPLDFGRIARGLGRGVVDRHPVVAASTEDLHREIMARLTV</sequence>
<reference evidence="2" key="1">
    <citation type="journal article" date="2019" name="Int. J. Syst. Evol. Microbiol.">
        <title>The Global Catalogue of Microorganisms (GCM) 10K type strain sequencing project: providing services to taxonomists for standard genome sequencing and annotation.</title>
        <authorList>
            <consortium name="The Broad Institute Genomics Platform"/>
            <consortium name="The Broad Institute Genome Sequencing Center for Infectious Disease"/>
            <person name="Wu L."/>
            <person name="Ma J."/>
        </authorList>
    </citation>
    <scope>NUCLEOTIDE SEQUENCE [LARGE SCALE GENOMIC DNA]</scope>
    <source>
        <strain evidence="2">JCM 4816</strain>
    </source>
</reference>
<evidence type="ECO:0008006" key="3">
    <source>
        <dbReference type="Google" id="ProtNLM"/>
    </source>
</evidence>
<dbReference type="SUPFAM" id="SSF56655">
    <property type="entry name" value="Carbohydrate phosphatase"/>
    <property type="match status" value="1"/>
</dbReference>
<organism evidence="1 2">
    <name type="scientific">Streptomyces prasinosporus</name>
    <dbReference type="NCBI Taxonomy" id="68256"/>
    <lineage>
        <taxon>Bacteria</taxon>
        <taxon>Bacillati</taxon>
        <taxon>Actinomycetota</taxon>
        <taxon>Actinomycetes</taxon>
        <taxon>Kitasatosporales</taxon>
        <taxon>Streptomycetaceae</taxon>
        <taxon>Streptomyces</taxon>
        <taxon>Streptomyces albogriseolus group</taxon>
    </lineage>
</organism>
<protein>
    <recommendedName>
        <fullName evidence="3">Inositol monophosphatase</fullName>
    </recommendedName>
</protein>
<dbReference type="Proteomes" id="UP001501455">
    <property type="component" value="Unassembled WGS sequence"/>
</dbReference>
<proteinExistence type="predicted"/>
<dbReference type="Gene3D" id="3.40.190.80">
    <property type="match status" value="1"/>
</dbReference>
<comment type="caution">
    <text evidence="1">The sequence shown here is derived from an EMBL/GenBank/DDBJ whole genome shotgun (WGS) entry which is preliminary data.</text>
</comment>
<accession>A0ABP6TYM1</accession>
<dbReference type="EMBL" id="BAAAXF010000048">
    <property type="protein sequence ID" value="GAA3499950.1"/>
    <property type="molecule type" value="Genomic_DNA"/>
</dbReference>
<evidence type="ECO:0000313" key="2">
    <source>
        <dbReference type="Proteomes" id="UP001501455"/>
    </source>
</evidence>